<dbReference type="InterPro" id="IPR018060">
    <property type="entry name" value="HTH_AraC"/>
</dbReference>
<protein>
    <submittedName>
        <fullName evidence="5">AraC family transcriptional regulator</fullName>
    </submittedName>
</protein>
<evidence type="ECO:0000256" key="2">
    <source>
        <dbReference type="ARBA" id="ARBA00023125"/>
    </source>
</evidence>
<dbReference type="GO" id="GO:0043565">
    <property type="term" value="F:sequence-specific DNA binding"/>
    <property type="evidence" value="ECO:0007669"/>
    <property type="project" value="InterPro"/>
</dbReference>
<dbReference type="InterPro" id="IPR020449">
    <property type="entry name" value="Tscrpt_reg_AraC-type_HTH"/>
</dbReference>
<dbReference type="Pfam" id="PF12833">
    <property type="entry name" value="HTH_18"/>
    <property type="match status" value="1"/>
</dbReference>
<dbReference type="EMBL" id="NWUF01000005">
    <property type="protein sequence ID" value="PCE42985.1"/>
    <property type="molecule type" value="Genomic_DNA"/>
</dbReference>
<feature type="domain" description="HTH araC/xylS-type" evidence="4">
    <location>
        <begin position="191"/>
        <end position="289"/>
    </location>
</feature>
<evidence type="ECO:0000313" key="6">
    <source>
        <dbReference type="Proteomes" id="UP000218934"/>
    </source>
</evidence>
<dbReference type="GO" id="GO:0003700">
    <property type="term" value="F:DNA-binding transcription factor activity"/>
    <property type="evidence" value="ECO:0007669"/>
    <property type="project" value="InterPro"/>
</dbReference>
<evidence type="ECO:0000313" key="5">
    <source>
        <dbReference type="EMBL" id="PCE42985.1"/>
    </source>
</evidence>
<accession>A0A2A4FXQ7</accession>
<gene>
    <name evidence="5" type="ORF">COO09_06675</name>
</gene>
<evidence type="ECO:0000256" key="1">
    <source>
        <dbReference type="ARBA" id="ARBA00023015"/>
    </source>
</evidence>
<dbReference type="PANTHER" id="PTHR46796">
    <property type="entry name" value="HTH-TYPE TRANSCRIPTIONAL ACTIVATOR RHAS-RELATED"/>
    <property type="match status" value="1"/>
</dbReference>
<evidence type="ECO:0000256" key="3">
    <source>
        <dbReference type="ARBA" id="ARBA00023163"/>
    </source>
</evidence>
<comment type="caution">
    <text evidence="5">The sequence shown here is derived from an EMBL/GenBank/DDBJ whole genome shotgun (WGS) entry which is preliminary data.</text>
</comment>
<evidence type="ECO:0000259" key="4">
    <source>
        <dbReference type="PROSITE" id="PS01124"/>
    </source>
</evidence>
<organism evidence="5 6">
    <name type="scientific">Rhizorhabdus dicambivorans</name>
    <dbReference type="NCBI Taxonomy" id="1850238"/>
    <lineage>
        <taxon>Bacteria</taxon>
        <taxon>Pseudomonadati</taxon>
        <taxon>Pseudomonadota</taxon>
        <taxon>Alphaproteobacteria</taxon>
        <taxon>Sphingomonadales</taxon>
        <taxon>Sphingomonadaceae</taxon>
        <taxon>Rhizorhabdus</taxon>
    </lineage>
</organism>
<dbReference type="PANTHER" id="PTHR46796:SF6">
    <property type="entry name" value="ARAC SUBFAMILY"/>
    <property type="match status" value="1"/>
</dbReference>
<dbReference type="Gene3D" id="1.10.10.60">
    <property type="entry name" value="Homeodomain-like"/>
    <property type="match status" value="2"/>
</dbReference>
<keyword evidence="6" id="KW-1185">Reference proteome</keyword>
<proteinExistence type="predicted"/>
<keyword evidence="1" id="KW-0805">Transcription regulation</keyword>
<reference evidence="5 6" key="1">
    <citation type="submission" date="2017-09" db="EMBL/GenBank/DDBJ databases">
        <title>The Catabolism of 3,6-Dichlorosalicylic acid is Initiated by the Cytochrome P450 Monooxygenase DsmABC in Rhizorhabdus dicambivorans Ndbn-20.</title>
        <authorList>
            <person name="Na L."/>
        </authorList>
    </citation>
    <scope>NUCLEOTIDE SEQUENCE [LARGE SCALE GENOMIC DNA]</scope>
    <source>
        <strain evidence="5 6">Ndbn-20m</strain>
    </source>
</reference>
<name>A0A2A4FXQ7_9SPHN</name>
<dbReference type="PRINTS" id="PR00032">
    <property type="entry name" value="HTHARAC"/>
</dbReference>
<dbReference type="InterPro" id="IPR050204">
    <property type="entry name" value="AraC_XylS_family_regulators"/>
</dbReference>
<dbReference type="PROSITE" id="PS01124">
    <property type="entry name" value="HTH_ARAC_FAMILY_2"/>
    <property type="match status" value="1"/>
</dbReference>
<dbReference type="SUPFAM" id="SSF46689">
    <property type="entry name" value="Homeodomain-like"/>
    <property type="match status" value="2"/>
</dbReference>
<dbReference type="KEGG" id="rdi:CMV14_16890"/>
<dbReference type="InterPro" id="IPR009057">
    <property type="entry name" value="Homeodomain-like_sf"/>
</dbReference>
<keyword evidence="2" id="KW-0238">DNA-binding</keyword>
<dbReference type="AlphaFoldDB" id="A0A2A4FXQ7"/>
<keyword evidence="3" id="KW-0804">Transcription</keyword>
<dbReference type="SMART" id="SM00342">
    <property type="entry name" value="HTH_ARAC"/>
    <property type="match status" value="1"/>
</dbReference>
<sequence length="292" mass="32294">MVAMHAGLRPCHVRVLAEHRSDDATVSLVDYEWPQTFIFQDHYNSVHYRLMPVNLGLRGTVGGQAERDLGNMSLLPAGSLLKVSDHGADHRARALRCLFAPAWIERLLGQPLGELIPDSDRYLGLRNGNARNCLHRIALELLEPGFASGALIESLMQSAVLEILRDVQDQYLPARATEAVASAKFSHSQMHRIVTMIEDSRQGPPSVAALAAELGFSISHFRRLFRATTGQSVHEFVSALTVEQAKSLLANSRLSMKEITYRLGFTSPSSFSVAFRRTVGCSPSQFRSRARS</sequence>
<dbReference type="OrthoDB" id="110167at2"/>
<dbReference type="Proteomes" id="UP000218934">
    <property type="component" value="Unassembled WGS sequence"/>
</dbReference>